<evidence type="ECO:0000313" key="7">
    <source>
        <dbReference type="EMBL" id="KAK2607778.1"/>
    </source>
</evidence>
<feature type="region of interest" description="Disordered" evidence="5">
    <location>
        <begin position="248"/>
        <end position="277"/>
    </location>
</feature>
<reference evidence="7" key="1">
    <citation type="submission" date="2023-06" db="EMBL/GenBank/DDBJ databases">
        <authorList>
            <person name="Noh H."/>
        </authorList>
    </citation>
    <scope>NUCLEOTIDE SEQUENCE</scope>
    <source>
        <strain evidence="7">DUCC20226</strain>
    </source>
</reference>
<feature type="transmembrane region" description="Helical" evidence="6">
    <location>
        <begin position="216"/>
        <end position="239"/>
    </location>
</feature>
<evidence type="ECO:0000256" key="4">
    <source>
        <dbReference type="ARBA" id="ARBA00023136"/>
    </source>
</evidence>
<accession>A0AAD9W3T5</accession>
<sequence>MSTSIAAFTNTLGPLTTAWAQPASCTTGVAANNHEAWLDQSCVGDSFGGNPSCWPPRTEGAASLSGALSTWGIYSPGTACPSGKVAACSYDGSKSTGAFQFYFPPGPSETAIGCCPSGYFCYGEQKCALSISSSTVSTLQCSDGRAVDLATLSIPYTTTQSSSVATISTFSAYAPLLQLMYQSSDISSTTSPPSTTSTSSGQETNSSGGQGLSTGASAGIGVGVGLGVIILAAAAFWFWRVRRKNMKTAAPNHASNSENFRDSRPGGSEAKSPQELQGYLTVPEIDSRTTLQEVPGGGLDGPRVDAARVQQISPVELA</sequence>
<evidence type="ECO:0000256" key="6">
    <source>
        <dbReference type="SAM" id="Phobius"/>
    </source>
</evidence>
<gene>
    <name evidence="7" type="ORF">N8I77_006430</name>
</gene>
<evidence type="ECO:0000313" key="8">
    <source>
        <dbReference type="Proteomes" id="UP001265746"/>
    </source>
</evidence>
<protein>
    <submittedName>
        <fullName evidence="7">Uncharacterized protein</fullName>
    </submittedName>
</protein>
<proteinExistence type="predicted"/>
<dbReference type="Proteomes" id="UP001265746">
    <property type="component" value="Unassembled WGS sequence"/>
</dbReference>
<comment type="caution">
    <text evidence="7">The sequence shown here is derived from an EMBL/GenBank/DDBJ whole genome shotgun (WGS) entry which is preliminary data.</text>
</comment>
<evidence type="ECO:0000256" key="3">
    <source>
        <dbReference type="ARBA" id="ARBA00022989"/>
    </source>
</evidence>
<dbReference type="PANTHER" id="PTHR15549">
    <property type="entry name" value="PAIRED IMMUNOGLOBULIN-LIKE TYPE 2 RECEPTOR"/>
    <property type="match status" value="1"/>
</dbReference>
<dbReference type="AlphaFoldDB" id="A0AAD9W3T5"/>
<feature type="compositionally biased region" description="Low complexity" evidence="5">
    <location>
        <begin position="185"/>
        <end position="207"/>
    </location>
</feature>
<evidence type="ECO:0000256" key="2">
    <source>
        <dbReference type="ARBA" id="ARBA00022692"/>
    </source>
</evidence>
<dbReference type="GO" id="GO:0071944">
    <property type="term" value="C:cell periphery"/>
    <property type="evidence" value="ECO:0007669"/>
    <property type="project" value="UniProtKB-ARBA"/>
</dbReference>
<feature type="region of interest" description="Disordered" evidence="5">
    <location>
        <begin position="185"/>
        <end position="212"/>
    </location>
</feature>
<keyword evidence="4 6" id="KW-0472">Membrane</keyword>
<comment type="subcellular location">
    <subcellularLocation>
        <location evidence="1">Membrane</location>
        <topology evidence="1">Single-pass membrane protein</topology>
    </subcellularLocation>
</comment>
<evidence type="ECO:0000256" key="1">
    <source>
        <dbReference type="ARBA" id="ARBA00004167"/>
    </source>
</evidence>
<keyword evidence="3 6" id="KW-1133">Transmembrane helix</keyword>
<keyword evidence="2 6" id="KW-0812">Transmembrane</keyword>
<dbReference type="InterPro" id="IPR051694">
    <property type="entry name" value="Immunoregulatory_rcpt-like"/>
</dbReference>
<dbReference type="PANTHER" id="PTHR15549:SF26">
    <property type="entry name" value="AXIAL BUDDING PATTERN PROTEIN 2-RELATED"/>
    <property type="match status" value="1"/>
</dbReference>
<dbReference type="GO" id="GO:0016020">
    <property type="term" value="C:membrane"/>
    <property type="evidence" value="ECO:0007669"/>
    <property type="project" value="UniProtKB-SubCell"/>
</dbReference>
<feature type="region of interest" description="Disordered" evidence="5">
    <location>
        <begin position="291"/>
        <end position="318"/>
    </location>
</feature>
<keyword evidence="8" id="KW-1185">Reference proteome</keyword>
<evidence type="ECO:0000256" key="5">
    <source>
        <dbReference type="SAM" id="MobiDB-lite"/>
    </source>
</evidence>
<organism evidence="7 8">
    <name type="scientific">Phomopsis amygdali</name>
    <name type="common">Fusicoccum amygdali</name>
    <dbReference type="NCBI Taxonomy" id="1214568"/>
    <lineage>
        <taxon>Eukaryota</taxon>
        <taxon>Fungi</taxon>
        <taxon>Dikarya</taxon>
        <taxon>Ascomycota</taxon>
        <taxon>Pezizomycotina</taxon>
        <taxon>Sordariomycetes</taxon>
        <taxon>Sordariomycetidae</taxon>
        <taxon>Diaporthales</taxon>
        <taxon>Diaporthaceae</taxon>
        <taxon>Diaporthe</taxon>
    </lineage>
</organism>
<name>A0AAD9W3T5_PHOAM</name>
<dbReference type="EMBL" id="JAUJFL010000003">
    <property type="protein sequence ID" value="KAK2607778.1"/>
    <property type="molecule type" value="Genomic_DNA"/>
</dbReference>